<evidence type="ECO:0000256" key="1">
    <source>
        <dbReference type="SAM" id="MobiDB-lite"/>
    </source>
</evidence>
<gene>
    <name evidence="2" type="ORF">SPPG_05188</name>
</gene>
<feature type="compositionally biased region" description="Basic residues" evidence="1">
    <location>
        <begin position="110"/>
        <end position="119"/>
    </location>
</feature>
<dbReference type="AlphaFoldDB" id="A0A0L0HFK7"/>
<keyword evidence="3" id="KW-1185">Reference proteome</keyword>
<dbReference type="VEuPathDB" id="FungiDB:SPPG_05188"/>
<organism evidence="2 3">
    <name type="scientific">Spizellomyces punctatus (strain DAOM BR117)</name>
    <dbReference type="NCBI Taxonomy" id="645134"/>
    <lineage>
        <taxon>Eukaryota</taxon>
        <taxon>Fungi</taxon>
        <taxon>Fungi incertae sedis</taxon>
        <taxon>Chytridiomycota</taxon>
        <taxon>Chytridiomycota incertae sedis</taxon>
        <taxon>Chytridiomycetes</taxon>
        <taxon>Spizellomycetales</taxon>
        <taxon>Spizellomycetaceae</taxon>
        <taxon>Spizellomyces</taxon>
    </lineage>
</organism>
<dbReference type="GeneID" id="27688582"/>
<accession>A0A0L0HFK7</accession>
<dbReference type="RefSeq" id="XP_016607851.1">
    <property type="nucleotide sequence ID" value="XM_016753412.1"/>
</dbReference>
<feature type="compositionally biased region" description="Polar residues" evidence="1">
    <location>
        <begin position="93"/>
        <end position="108"/>
    </location>
</feature>
<dbReference type="OrthoDB" id="10392051at2759"/>
<feature type="region of interest" description="Disordered" evidence="1">
    <location>
        <begin position="93"/>
        <end position="141"/>
    </location>
</feature>
<protein>
    <submittedName>
        <fullName evidence="2">Uncharacterized protein</fullName>
    </submittedName>
</protein>
<dbReference type="EMBL" id="KQ257457">
    <property type="protein sequence ID" value="KNC99811.1"/>
    <property type="molecule type" value="Genomic_DNA"/>
</dbReference>
<reference evidence="2 3" key="1">
    <citation type="submission" date="2009-08" db="EMBL/GenBank/DDBJ databases">
        <title>The Genome Sequence of Spizellomyces punctatus strain DAOM BR117.</title>
        <authorList>
            <consortium name="The Broad Institute Genome Sequencing Platform"/>
            <person name="Russ C."/>
            <person name="Cuomo C."/>
            <person name="Shea T."/>
            <person name="Young S.K."/>
            <person name="Zeng Q."/>
            <person name="Koehrsen M."/>
            <person name="Haas B."/>
            <person name="Borodovsky M."/>
            <person name="Guigo R."/>
            <person name="Alvarado L."/>
            <person name="Berlin A."/>
            <person name="Bochicchio J."/>
            <person name="Borenstein D."/>
            <person name="Chapman S."/>
            <person name="Chen Z."/>
            <person name="Engels R."/>
            <person name="Freedman E."/>
            <person name="Gellesch M."/>
            <person name="Goldberg J."/>
            <person name="Griggs A."/>
            <person name="Gujja S."/>
            <person name="Heiman D."/>
            <person name="Hepburn T."/>
            <person name="Howarth C."/>
            <person name="Jen D."/>
            <person name="Larson L."/>
            <person name="Lewis B."/>
            <person name="Mehta T."/>
            <person name="Park D."/>
            <person name="Pearson M."/>
            <person name="Roberts A."/>
            <person name="Saif S."/>
            <person name="Shenoy N."/>
            <person name="Sisk P."/>
            <person name="Stolte C."/>
            <person name="Sykes S."/>
            <person name="Thomson T."/>
            <person name="Walk T."/>
            <person name="White J."/>
            <person name="Yandava C."/>
            <person name="Burger G."/>
            <person name="Gray M.W."/>
            <person name="Holland P.W.H."/>
            <person name="King N."/>
            <person name="Lang F.B.F."/>
            <person name="Roger A.J."/>
            <person name="Ruiz-Trillo I."/>
            <person name="Lander E."/>
            <person name="Nusbaum C."/>
        </authorList>
    </citation>
    <scope>NUCLEOTIDE SEQUENCE [LARGE SCALE GENOMIC DNA]</scope>
    <source>
        <strain evidence="2 3">DAOM BR117</strain>
    </source>
</reference>
<evidence type="ECO:0000313" key="2">
    <source>
        <dbReference type="EMBL" id="KNC99811.1"/>
    </source>
</evidence>
<dbReference type="InParanoid" id="A0A0L0HFK7"/>
<sequence>MPSILDTTRQSPLLEAKILNTGENTKQGIVQPQQRDMLTAAAIPGSATFEADVVFNDESLKAEPEPDAESVDDPFTSGNDFYLEAMLTPNDLATSLPQTSATPVSTAKPSRPRVLRRHTYSASDAKPSSETDDDNPSSCRRLQKSVSFSASVSVHAHDEWIKQLKGYRKEKKKAGKKEIWRLGSLFGGSL</sequence>
<name>A0A0L0HFK7_SPIPD</name>
<proteinExistence type="predicted"/>
<evidence type="ECO:0000313" key="3">
    <source>
        <dbReference type="Proteomes" id="UP000053201"/>
    </source>
</evidence>
<dbReference type="Proteomes" id="UP000053201">
    <property type="component" value="Unassembled WGS sequence"/>
</dbReference>